<gene>
    <name evidence="2" type="ORF">PXEA_LOCUS30106</name>
</gene>
<feature type="region of interest" description="Disordered" evidence="1">
    <location>
        <begin position="1"/>
        <end position="20"/>
    </location>
</feature>
<protein>
    <submittedName>
        <fullName evidence="2">Uncharacterized protein</fullName>
    </submittedName>
</protein>
<comment type="caution">
    <text evidence="2">The sequence shown here is derived from an EMBL/GenBank/DDBJ whole genome shotgun (WGS) entry which is preliminary data.</text>
</comment>
<dbReference type="EMBL" id="CAAALY010252847">
    <property type="protein sequence ID" value="VEL36666.1"/>
    <property type="molecule type" value="Genomic_DNA"/>
</dbReference>
<reference evidence="2" key="1">
    <citation type="submission" date="2018-11" db="EMBL/GenBank/DDBJ databases">
        <authorList>
            <consortium name="Pathogen Informatics"/>
        </authorList>
    </citation>
    <scope>NUCLEOTIDE SEQUENCE</scope>
</reference>
<evidence type="ECO:0000256" key="1">
    <source>
        <dbReference type="SAM" id="MobiDB-lite"/>
    </source>
</evidence>
<dbReference type="AlphaFoldDB" id="A0A3S5CTX5"/>
<name>A0A3S5CTX5_9PLAT</name>
<dbReference type="Proteomes" id="UP000784294">
    <property type="component" value="Unassembled WGS sequence"/>
</dbReference>
<accession>A0A3S5CTX5</accession>
<organism evidence="2 3">
    <name type="scientific">Protopolystoma xenopodis</name>
    <dbReference type="NCBI Taxonomy" id="117903"/>
    <lineage>
        <taxon>Eukaryota</taxon>
        <taxon>Metazoa</taxon>
        <taxon>Spiralia</taxon>
        <taxon>Lophotrochozoa</taxon>
        <taxon>Platyhelminthes</taxon>
        <taxon>Monogenea</taxon>
        <taxon>Polyopisthocotylea</taxon>
        <taxon>Polystomatidea</taxon>
        <taxon>Polystomatidae</taxon>
        <taxon>Protopolystoma</taxon>
    </lineage>
</organism>
<keyword evidence="3" id="KW-1185">Reference proteome</keyword>
<evidence type="ECO:0000313" key="3">
    <source>
        <dbReference type="Proteomes" id="UP000784294"/>
    </source>
</evidence>
<proteinExistence type="predicted"/>
<sequence>MEQTSAAFGPDYHSSRAGGLSLGPTVPLDSGLFESSFAANESVWSLREWPIRGGTFLVSSGSLRGDLVTASPKFGMTPTHHSGDY</sequence>
<evidence type="ECO:0000313" key="2">
    <source>
        <dbReference type="EMBL" id="VEL36666.1"/>
    </source>
</evidence>